<dbReference type="Proteomes" id="UP000310066">
    <property type="component" value="Unassembled WGS sequence"/>
</dbReference>
<evidence type="ECO:0000313" key="4">
    <source>
        <dbReference type="EMBL" id="TKA29641.1"/>
    </source>
</evidence>
<evidence type="ECO:0000256" key="3">
    <source>
        <dbReference type="ARBA" id="ARBA00023002"/>
    </source>
</evidence>
<dbReference type="InterPro" id="IPR002347">
    <property type="entry name" value="SDR_fam"/>
</dbReference>
<comment type="caution">
    <text evidence="4">The sequence shown here is derived from an EMBL/GenBank/DDBJ whole genome shotgun (WGS) entry which is preliminary data.</text>
</comment>
<dbReference type="STRING" id="329885.A0A4U0U3L2"/>
<accession>A0A4U0U3L2</accession>
<dbReference type="InterPro" id="IPR036291">
    <property type="entry name" value="NAD(P)-bd_dom_sf"/>
</dbReference>
<dbReference type="PANTHER" id="PTHR24320:SF282">
    <property type="entry name" value="WW DOMAIN-CONTAINING OXIDOREDUCTASE"/>
    <property type="match status" value="1"/>
</dbReference>
<sequence>MLQWLFGRSFDPSEDIPTLAGKVILVTGGNAGLGKETILQLAKHEPKEIFLAARTRSKAESAMADILKAVPRVNITFLELDLSSFASVKQAAKDFQSRSDRLDILINNAGVAALPYSITKDGFEIQFGTNHMGHALLTQLLLPTVLKTAELPDADVRVINVSSKGHMFAPAPGIIYEQAALEKLEPLERYGHSKLANILHARELQRRYPSITATAVHPGVIITDIYDTYSETSLAMRYLAPAVKAVASYGILPDVYDVPGGALTQLWAATAPREKVRSGHYWTPVGVKSAGTSFAQDADLATQLWEWTTKEIARRDFQ</sequence>
<reference evidence="4 5" key="1">
    <citation type="submission" date="2017-03" db="EMBL/GenBank/DDBJ databases">
        <title>Genomes of endolithic fungi from Antarctica.</title>
        <authorList>
            <person name="Coleine C."/>
            <person name="Masonjones S."/>
            <person name="Stajich J.E."/>
        </authorList>
    </citation>
    <scope>NUCLEOTIDE SEQUENCE [LARGE SCALE GENOMIC DNA]</scope>
    <source>
        <strain evidence="4 5">CCFEE 5311</strain>
    </source>
</reference>
<dbReference type="PANTHER" id="PTHR24320">
    <property type="entry name" value="RETINOL DEHYDROGENASE"/>
    <property type="match status" value="1"/>
</dbReference>
<proteinExistence type="inferred from homology"/>
<evidence type="ECO:0000256" key="1">
    <source>
        <dbReference type="ARBA" id="ARBA00006484"/>
    </source>
</evidence>
<organism evidence="4 5">
    <name type="scientific">Friedmanniomyces endolithicus</name>
    <dbReference type="NCBI Taxonomy" id="329885"/>
    <lineage>
        <taxon>Eukaryota</taxon>
        <taxon>Fungi</taxon>
        <taxon>Dikarya</taxon>
        <taxon>Ascomycota</taxon>
        <taxon>Pezizomycotina</taxon>
        <taxon>Dothideomycetes</taxon>
        <taxon>Dothideomycetidae</taxon>
        <taxon>Mycosphaerellales</taxon>
        <taxon>Teratosphaeriaceae</taxon>
        <taxon>Friedmanniomyces</taxon>
    </lineage>
</organism>
<dbReference type="Gene3D" id="3.40.50.720">
    <property type="entry name" value="NAD(P)-binding Rossmann-like Domain"/>
    <property type="match status" value="1"/>
</dbReference>
<dbReference type="SUPFAM" id="SSF51735">
    <property type="entry name" value="NAD(P)-binding Rossmann-fold domains"/>
    <property type="match status" value="1"/>
</dbReference>
<protein>
    <recommendedName>
        <fullName evidence="6">Oxidoreductase</fullName>
    </recommendedName>
</protein>
<keyword evidence="3" id="KW-0560">Oxidoreductase</keyword>
<dbReference type="PRINTS" id="PR00081">
    <property type="entry name" value="GDHRDH"/>
</dbReference>
<name>A0A4U0U3L2_9PEZI</name>
<dbReference type="AlphaFoldDB" id="A0A4U0U3L2"/>
<keyword evidence="2" id="KW-0521">NADP</keyword>
<comment type="similarity">
    <text evidence="1">Belongs to the short-chain dehydrogenases/reductases (SDR) family.</text>
</comment>
<evidence type="ECO:0000313" key="5">
    <source>
        <dbReference type="Proteomes" id="UP000310066"/>
    </source>
</evidence>
<dbReference type="CDD" id="cd05327">
    <property type="entry name" value="retinol-DH_like_SDR_c_like"/>
    <property type="match status" value="1"/>
</dbReference>
<dbReference type="EMBL" id="NAJP01000108">
    <property type="protein sequence ID" value="TKA29641.1"/>
    <property type="molecule type" value="Genomic_DNA"/>
</dbReference>
<evidence type="ECO:0000256" key="2">
    <source>
        <dbReference type="ARBA" id="ARBA00022857"/>
    </source>
</evidence>
<evidence type="ECO:0008006" key="6">
    <source>
        <dbReference type="Google" id="ProtNLM"/>
    </source>
</evidence>
<dbReference type="OrthoDB" id="191139at2759"/>
<dbReference type="Pfam" id="PF00106">
    <property type="entry name" value="adh_short"/>
    <property type="match status" value="1"/>
</dbReference>
<gene>
    <name evidence="4" type="ORF">B0A54_14931</name>
</gene>
<dbReference type="GO" id="GO:0016491">
    <property type="term" value="F:oxidoreductase activity"/>
    <property type="evidence" value="ECO:0007669"/>
    <property type="project" value="UniProtKB-KW"/>
</dbReference>